<dbReference type="EMBL" id="CP041765">
    <property type="protein sequence ID" value="QDQ97979.1"/>
    <property type="molecule type" value="Genomic_DNA"/>
</dbReference>
<name>A0A516X4H0_9ACTN</name>
<dbReference type="OrthoDB" id="4243913at2"/>
<evidence type="ECO:0000313" key="1">
    <source>
        <dbReference type="EMBL" id="QDQ97979.1"/>
    </source>
</evidence>
<gene>
    <name evidence="1" type="ORF">FO059_12460</name>
</gene>
<organism evidence="1 2">
    <name type="scientific">Tomitella fengzijianii</name>
    <dbReference type="NCBI Taxonomy" id="2597660"/>
    <lineage>
        <taxon>Bacteria</taxon>
        <taxon>Bacillati</taxon>
        <taxon>Actinomycetota</taxon>
        <taxon>Actinomycetes</taxon>
        <taxon>Mycobacteriales</taxon>
        <taxon>Tomitella</taxon>
    </lineage>
</organism>
<dbReference type="AlphaFoldDB" id="A0A516X4H0"/>
<reference evidence="1 2" key="2">
    <citation type="submission" date="2019-07" db="EMBL/GenBank/DDBJ databases">
        <authorList>
            <person name="Huang Y."/>
        </authorList>
    </citation>
    <scope>NUCLEOTIDE SEQUENCE [LARGE SCALE GENOMIC DNA]</scope>
    <source>
        <strain evidence="1 2">HY188</strain>
    </source>
</reference>
<proteinExistence type="predicted"/>
<evidence type="ECO:0000313" key="2">
    <source>
        <dbReference type="Proteomes" id="UP000317344"/>
    </source>
</evidence>
<accession>A0A516X4H0</accession>
<protein>
    <submittedName>
        <fullName evidence="1">Uncharacterized protein</fullName>
    </submittedName>
</protein>
<keyword evidence="2" id="KW-1185">Reference proteome</keyword>
<sequence length="94" mass="9969">MAKPVRLDRRGVGEVLKFTARDAVDALAAQVADNVAVPAKYNIPADAVTVRRYRTDRGAASVDINHNAATRAQITDGILTRAAAAAGLQVTSRR</sequence>
<dbReference type="RefSeq" id="WP_143909202.1">
    <property type="nucleotide sequence ID" value="NZ_CP041765.1"/>
</dbReference>
<dbReference type="KEGG" id="toy:FO059_12460"/>
<dbReference type="Proteomes" id="UP000317344">
    <property type="component" value="Chromosome"/>
</dbReference>
<reference evidence="1 2" key="1">
    <citation type="submission" date="2019-07" db="EMBL/GenBank/DDBJ databases">
        <title>Tomitella cavernea sp. nov., an actinomycete isolated from soil.</title>
        <authorList>
            <person name="Cheng J."/>
        </authorList>
    </citation>
    <scope>NUCLEOTIDE SEQUENCE [LARGE SCALE GENOMIC DNA]</scope>
    <source>
        <strain evidence="1 2">HY188</strain>
    </source>
</reference>